<accession>A0A917U5C3</accession>
<organism evidence="1 2">
    <name type="scientific">Dactylosporangium sucinum</name>
    <dbReference type="NCBI Taxonomy" id="1424081"/>
    <lineage>
        <taxon>Bacteria</taxon>
        <taxon>Bacillati</taxon>
        <taxon>Actinomycetota</taxon>
        <taxon>Actinomycetes</taxon>
        <taxon>Micromonosporales</taxon>
        <taxon>Micromonosporaceae</taxon>
        <taxon>Dactylosporangium</taxon>
    </lineage>
</organism>
<dbReference type="Proteomes" id="UP000642070">
    <property type="component" value="Unassembled WGS sequence"/>
</dbReference>
<gene>
    <name evidence="1" type="ORF">GCM10007977_066690</name>
</gene>
<evidence type="ECO:0000313" key="1">
    <source>
        <dbReference type="EMBL" id="GGM55671.1"/>
    </source>
</evidence>
<comment type="caution">
    <text evidence="1">The sequence shown here is derived from an EMBL/GenBank/DDBJ whole genome shotgun (WGS) entry which is preliminary data.</text>
</comment>
<evidence type="ECO:0000313" key="2">
    <source>
        <dbReference type="Proteomes" id="UP000642070"/>
    </source>
</evidence>
<name>A0A917U5C3_9ACTN</name>
<keyword evidence="2" id="KW-1185">Reference proteome</keyword>
<protein>
    <submittedName>
        <fullName evidence="1">Uncharacterized protein</fullName>
    </submittedName>
</protein>
<sequence length="47" mass="5170">MRNDALRAFRVDRISSVAVTAEVPAPRALRSADLDIPQGLVHRLSLD</sequence>
<proteinExistence type="predicted"/>
<dbReference type="AlphaFoldDB" id="A0A917U5C3"/>
<reference evidence="1" key="1">
    <citation type="journal article" date="2014" name="Int. J. Syst. Evol. Microbiol.">
        <title>Complete genome sequence of Corynebacterium casei LMG S-19264T (=DSM 44701T), isolated from a smear-ripened cheese.</title>
        <authorList>
            <consortium name="US DOE Joint Genome Institute (JGI-PGF)"/>
            <person name="Walter F."/>
            <person name="Albersmeier A."/>
            <person name="Kalinowski J."/>
            <person name="Ruckert C."/>
        </authorList>
    </citation>
    <scope>NUCLEOTIDE SEQUENCE</scope>
    <source>
        <strain evidence="1">JCM 19831</strain>
    </source>
</reference>
<reference evidence="1" key="2">
    <citation type="submission" date="2020-09" db="EMBL/GenBank/DDBJ databases">
        <authorList>
            <person name="Sun Q."/>
            <person name="Ohkuma M."/>
        </authorList>
    </citation>
    <scope>NUCLEOTIDE SEQUENCE</scope>
    <source>
        <strain evidence="1">JCM 19831</strain>
    </source>
</reference>
<dbReference type="EMBL" id="BMPI01000038">
    <property type="protein sequence ID" value="GGM55671.1"/>
    <property type="molecule type" value="Genomic_DNA"/>
</dbReference>
<dbReference type="RefSeq" id="WP_190253974.1">
    <property type="nucleotide sequence ID" value="NZ_BMPI01000038.1"/>
</dbReference>